<gene>
    <name evidence="1" type="ORF">EG352_15910</name>
</gene>
<dbReference type="EMBL" id="CP033930">
    <property type="protein sequence ID" value="AZB19153.1"/>
    <property type="molecule type" value="Genomic_DNA"/>
</dbReference>
<evidence type="ECO:0000313" key="1">
    <source>
        <dbReference type="EMBL" id="AZB19153.1"/>
    </source>
</evidence>
<evidence type="ECO:0000313" key="2">
    <source>
        <dbReference type="Proteomes" id="UP000269015"/>
    </source>
</evidence>
<protein>
    <submittedName>
        <fullName evidence="1">Uncharacterized protein</fullName>
    </submittedName>
</protein>
<dbReference type="AlphaFoldDB" id="A0AAD1DWQ6"/>
<accession>A0AAD1DWQ6</accession>
<name>A0AAD1DWQ6_CHRID</name>
<reference evidence="1 2" key="1">
    <citation type="submission" date="2018-11" db="EMBL/GenBank/DDBJ databases">
        <title>Proposal to divide the Flavobacteriaceae and reorganize its genera based on Amino Acid Identity values calculated from whole genome sequences.</title>
        <authorList>
            <person name="Nicholson A.C."/>
            <person name="Gulvik C.A."/>
            <person name="Whitney A.M."/>
            <person name="Humrighouse B.W."/>
            <person name="Bell M."/>
            <person name="Holmes B."/>
            <person name="Steigerwalt A.G."/>
            <person name="Villarma A."/>
            <person name="Sheth M."/>
            <person name="Batra D."/>
            <person name="Pryor J."/>
            <person name="Bernardet J.-F."/>
            <person name="Hugo C."/>
            <person name="Kampfer P."/>
            <person name="Newman J."/>
            <person name="McQuiston J.R."/>
        </authorList>
    </citation>
    <scope>NUCLEOTIDE SEQUENCE [LARGE SCALE GENOMIC DNA]</scope>
    <source>
        <strain evidence="1 2">H5559</strain>
    </source>
</reference>
<sequence>MVAWAAIHFKQFFIHQKELIMPKLREYLGGIVSEIAEARKMTDLQTVQIAKEYAQDDLLKHFSIPRMKVGSVDLTIPFATAGNSPKMIFRDFMYDEIIKVAKTDYDATDLKSDQSLKEFLIKQEPAYHDILTKIRDENTPTLTIDQISYLEPISKVTVEFCKSLSNFSWKYVNPDTFYKSISNRLILETKRVIEKIEDQEIIVEASKLMQLDVKCLIFAKMSVSEAGMEWSRYEDINGNIVETLIPE</sequence>
<dbReference type="Proteomes" id="UP000269015">
    <property type="component" value="Chromosome"/>
</dbReference>
<organism evidence="1 2">
    <name type="scientific">Chryseobacterium indologenes</name>
    <name type="common">Flavobacterium indologenes</name>
    <dbReference type="NCBI Taxonomy" id="253"/>
    <lineage>
        <taxon>Bacteria</taxon>
        <taxon>Pseudomonadati</taxon>
        <taxon>Bacteroidota</taxon>
        <taxon>Flavobacteriia</taxon>
        <taxon>Flavobacteriales</taxon>
        <taxon>Weeksellaceae</taxon>
        <taxon>Chryseobacterium group</taxon>
        <taxon>Chryseobacterium</taxon>
    </lineage>
</organism>
<proteinExistence type="predicted"/>